<dbReference type="EMBL" id="RBIL01000002">
    <property type="protein sequence ID" value="RKQ86768.1"/>
    <property type="molecule type" value="Genomic_DNA"/>
</dbReference>
<organism evidence="2 3">
    <name type="scientific">Solirubrobacter pauli</name>
    <dbReference type="NCBI Taxonomy" id="166793"/>
    <lineage>
        <taxon>Bacteria</taxon>
        <taxon>Bacillati</taxon>
        <taxon>Actinomycetota</taxon>
        <taxon>Thermoleophilia</taxon>
        <taxon>Solirubrobacterales</taxon>
        <taxon>Solirubrobacteraceae</taxon>
        <taxon>Solirubrobacter</taxon>
    </lineage>
</organism>
<evidence type="ECO:0000313" key="3">
    <source>
        <dbReference type="Proteomes" id="UP000278962"/>
    </source>
</evidence>
<protein>
    <submittedName>
        <fullName evidence="2">Uncharacterized protein</fullName>
    </submittedName>
</protein>
<gene>
    <name evidence="2" type="ORF">C8N24_4783</name>
</gene>
<feature type="signal peptide" evidence="1">
    <location>
        <begin position="1"/>
        <end position="20"/>
    </location>
</feature>
<keyword evidence="3" id="KW-1185">Reference proteome</keyword>
<feature type="chain" id="PRO_5039101142" evidence="1">
    <location>
        <begin position="21"/>
        <end position="409"/>
    </location>
</feature>
<name>A0A660L012_9ACTN</name>
<dbReference type="OrthoDB" id="9153754at2"/>
<dbReference type="RefSeq" id="WP_121254775.1">
    <property type="nucleotide sequence ID" value="NZ_RBIL01000002.1"/>
</dbReference>
<proteinExistence type="predicted"/>
<comment type="caution">
    <text evidence="2">The sequence shown here is derived from an EMBL/GenBank/DDBJ whole genome shotgun (WGS) entry which is preliminary data.</text>
</comment>
<reference evidence="2 3" key="1">
    <citation type="submission" date="2018-10" db="EMBL/GenBank/DDBJ databases">
        <title>Genomic Encyclopedia of Archaeal and Bacterial Type Strains, Phase II (KMG-II): from individual species to whole genera.</title>
        <authorList>
            <person name="Goeker M."/>
        </authorList>
    </citation>
    <scope>NUCLEOTIDE SEQUENCE [LARGE SCALE GENOMIC DNA]</scope>
    <source>
        <strain evidence="2 3">DSM 14954</strain>
    </source>
</reference>
<dbReference type="Proteomes" id="UP000278962">
    <property type="component" value="Unassembled WGS sequence"/>
</dbReference>
<keyword evidence="1" id="KW-0732">Signal</keyword>
<evidence type="ECO:0000256" key="1">
    <source>
        <dbReference type="SAM" id="SignalP"/>
    </source>
</evidence>
<dbReference type="AlphaFoldDB" id="A0A660L012"/>
<evidence type="ECO:0000313" key="2">
    <source>
        <dbReference type="EMBL" id="RKQ86768.1"/>
    </source>
</evidence>
<accession>A0A660L012</accession>
<sequence length="409" mass="43463">MHARLAGLAVAALLAFPAAAAAQGDSPGEHAVGTGGHIALITLEKGQHRAALQVIGPDGRPSPWEVIADGSPSPVATVGPRGDVLVLWYDNDERLWVRYRSVAGVLGPPELVTEKADFLGYAWAMGIDAAGTATLTYIDQGGRPASGLKVRTRTEAGVWSAPQDLGGEDVFAPSLAVTPNGSAVLAWRQHGPTRRENANEIVMATRPAGAASFGPVTRVVGYQQDPSEPNVAANDRGDAVIGWSQLHDERIFSVHARFRRPGTGFAPAVKLNRTRDMAGPYAAVTDDGRIVLGWTDHTHRRAEGRVRLANGTLGPVRKFTEDLEQNSELFPLTAGRGAIAWADRDPGVGTLRIAYTTAGGRILRGETITRVRGWTQGPAITVGPQGPVLVASRPLYTTDPIRWLRAPLP</sequence>
<dbReference type="SUPFAM" id="SSF89372">
    <property type="entry name" value="Fucose-specific lectin"/>
    <property type="match status" value="1"/>
</dbReference>